<dbReference type="EC" id="3.1.3.18" evidence="4"/>
<sequence>MTLSPGLLRGAEHIVFDWNGTLIDDLWLAVRGVNHCAERYGVKPVTHASYREAFSFPISDFYARLGFDLKRVPFTEIVNFYLEYFDKNVAECPLHDGVHESIAAAERAGMSVSILSASHNAILIQTLRAKCLLERFTYVVGLTDNLAIDKRAAAIRLQKQLGGNPERTIYVGDTLHDFEVANAVGWTPVLVATGHQSAERLLASKATVIKRLGDLARALTLETDVVSFGERSVS</sequence>
<evidence type="ECO:0000313" key="6">
    <source>
        <dbReference type="Proteomes" id="UP000030460"/>
    </source>
</evidence>
<dbReference type="Pfam" id="PF13419">
    <property type="entry name" value="HAD_2"/>
    <property type="match status" value="1"/>
</dbReference>
<keyword evidence="5" id="KW-0378">Hydrolase</keyword>
<dbReference type="SFLD" id="SFLDG01129">
    <property type="entry name" value="C1.5:_HAD__Beta-PGM__Phosphata"/>
    <property type="match status" value="1"/>
</dbReference>
<comment type="pathway">
    <text evidence="2">Organic acid metabolism; glycolate biosynthesis; glycolate from 2-phosphoglycolate: step 1/1.</text>
</comment>
<dbReference type="PANTHER" id="PTHR43434">
    <property type="entry name" value="PHOSPHOGLYCOLATE PHOSPHATASE"/>
    <property type="match status" value="1"/>
</dbReference>
<comment type="similarity">
    <text evidence="3">Belongs to the HAD-like hydrolase superfamily. CbbY/CbbZ/Gph/YieH family.</text>
</comment>
<dbReference type="Gene3D" id="3.40.50.1000">
    <property type="entry name" value="HAD superfamily/HAD-like"/>
    <property type="match status" value="1"/>
</dbReference>
<dbReference type="OrthoDB" id="5504491at2"/>
<comment type="caution">
    <text evidence="5">The sequence shown here is derived from an EMBL/GenBank/DDBJ whole genome shotgun (WGS) entry which is preliminary data.</text>
</comment>
<dbReference type="GO" id="GO:0006281">
    <property type="term" value="P:DNA repair"/>
    <property type="evidence" value="ECO:0007669"/>
    <property type="project" value="TreeGrafter"/>
</dbReference>
<dbReference type="InterPro" id="IPR023214">
    <property type="entry name" value="HAD_sf"/>
</dbReference>
<dbReference type="SUPFAM" id="SSF56784">
    <property type="entry name" value="HAD-like"/>
    <property type="match status" value="1"/>
</dbReference>
<dbReference type="AlphaFoldDB" id="A0A8T6ZEZ9"/>
<dbReference type="InterPro" id="IPR050155">
    <property type="entry name" value="HAD-like_hydrolase_sf"/>
</dbReference>
<dbReference type="InterPro" id="IPR041492">
    <property type="entry name" value="HAD_2"/>
</dbReference>
<comment type="catalytic activity">
    <reaction evidence="1">
        <text>2-phosphoglycolate + H2O = glycolate + phosphate</text>
        <dbReference type="Rhea" id="RHEA:14369"/>
        <dbReference type="ChEBI" id="CHEBI:15377"/>
        <dbReference type="ChEBI" id="CHEBI:29805"/>
        <dbReference type="ChEBI" id="CHEBI:43474"/>
        <dbReference type="ChEBI" id="CHEBI:58033"/>
        <dbReference type="EC" id="3.1.3.18"/>
    </reaction>
</comment>
<dbReference type="Gene3D" id="1.10.150.240">
    <property type="entry name" value="Putative phosphatase, domain 2"/>
    <property type="match status" value="1"/>
</dbReference>
<evidence type="ECO:0000256" key="3">
    <source>
        <dbReference type="ARBA" id="ARBA00006171"/>
    </source>
</evidence>
<dbReference type="SFLD" id="SFLDS00003">
    <property type="entry name" value="Haloacid_Dehalogenase"/>
    <property type="match status" value="1"/>
</dbReference>
<name>A0A8T6ZEZ9_9BURK</name>
<reference evidence="5" key="1">
    <citation type="journal article" date="2015" name="Genome Announc.">
        <title>Draft Genome Sequence of the Polyhydroxyalkanoate-Producing Bacterium Burkholderia sacchari LMG 19450 Isolated from Brazilian Sugarcane Plantation Soil.</title>
        <authorList>
            <person name="Alexandrino P.M."/>
            <person name="Mendonca T.T."/>
            <person name="Guaman Bautista L.P."/>
            <person name="Cherix J."/>
            <person name="Lozano-Sakalauskas G.C."/>
            <person name="Fujita A."/>
            <person name="Ramos Filho E."/>
            <person name="Long P."/>
            <person name="Padilla G."/>
            <person name="Taciro M.K."/>
            <person name="Gomez J.G."/>
            <person name="Silva L.F."/>
        </authorList>
    </citation>
    <scope>NUCLEOTIDE SEQUENCE</scope>
    <source>
        <strain evidence="5">LMG 19450</strain>
    </source>
</reference>
<gene>
    <name evidence="5" type="ORF">NH14_019170</name>
</gene>
<evidence type="ECO:0000256" key="2">
    <source>
        <dbReference type="ARBA" id="ARBA00004818"/>
    </source>
</evidence>
<dbReference type="EMBL" id="JTDB02000005">
    <property type="protein sequence ID" value="NLP63255.1"/>
    <property type="molecule type" value="Genomic_DNA"/>
</dbReference>
<dbReference type="GO" id="GO:0008967">
    <property type="term" value="F:phosphoglycolate phosphatase activity"/>
    <property type="evidence" value="ECO:0007669"/>
    <property type="project" value="UniProtKB-EC"/>
</dbReference>
<accession>A0A8T6ZEZ9</accession>
<evidence type="ECO:0000256" key="1">
    <source>
        <dbReference type="ARBA" id="ARBA00000830"/>
    </source>
</evidence>
<protein>
    <recommendedName>
        <fullName evidence="4">phosphoglycolate phosphatase</fullName>
        <ecNumber evidence="4">3.1.3.18</ecNumber>
    </recommendedName>
</protein>
<keyword evidence="6" id="KW-1185">Reference proteome</keyword>
<dbReference type="Proteomes" id="UP000030460">
    <property type="component" value="Unassembled WGS sequence"/>
</dbReference>
<dbReference type="GO" id="GO:0005829">
    <property type="term" value="C:cytosol"/>
    <property type="evidence" value="ECO:0007669"/>
    <property type="project" value="TreeGrafter"/>
</dbReference>
<dbReference type="InterPro" id="IPR036412">
    <property type="entry name" value="HAD-like_sf"/>
</dbReference>
<evidence type="ECO:0000313" key="5">
    <source>
        <dbReference type="EMBL" id="NLP63255.1"/>
    </source>
</evidence>
<organism evidence="5 6">
    <name type="scientific">Paraburkholderia sacchari</name>
    <dbReference type="NCBI Taxonomy" id="159450"/>
    <lineage>
        <taxon>Bacteria</taxon>
        <taxon>Pseudomonadati</taxon>
        <taxon>Pseudomonadota</taxon>
        <taxon>Betaproteobacteria</taxon>
        <taxon>Burkholderiales</taxon>
        <taxon>Burkholderiaceae</taxon>
        <taxon>Paraburkholderia</taxon>
    </lineage>
</organism>
<dbReference type="InterPro" id="IPR023198">
    <property type="entry name" value="PGP-like_dom2"/>
</dbReference>
<proteinExistence type="inferred from homology"/>
<evidence type="ECO:0000256" key="4">
    <source>
        <dbReference type="ARBA" id="ARBA00013078"/>
    </source>
</evidence>
<dbReference type="PANTHER" id="PTHR43434:SF1">
    <property type="entry name" value="PHOSPHOGLYCOLATE PHOSPHATASE"/>
    <property type="match status" value="1"/>
</dbReference>
<reference evidence="5" key="2">
    <citation type="submission" date="2020-04" db="EMBL/GenBank/DDBJ databases">
        <authorList>
            <person name="Alexandrino P."/>
            <person name="Mendonca T."/>
            <person name="Guaman L."/>
            <person name="Cherix J."/>
            <person name="Lozano-Sakalauskas G."/>
            <person name="Fujita A."/>
            <person name="Filho E.R."/>
            <person name="Long P."/>
            <person name="Padilla G."/>
            <person name="Taciro M.K."/>
            <person name="Gomez J.G."/>
            <person name="Silva L.F."/>
            <person name="Torres M."/>
        </authorList>
    </citation>
    <scope>NUCLEOTIDE SEQUENCE</scope>
    <source>
        <strain evidence="5">LMG 19450</strain>
    </source>
</reference>